<dbReference type="Pfam" id="PF02673">
    <property type="entry name" value="BacA"/>
    <property type="match status" value="1"/>
</dbReference>
<feature type="transmembrane region" description="Helical" evidence="17">
    <location>
        <begin position="118"/>
        <end position="136"/>
    </location>
</feature>
<keyword evidence="8 17" id="KW-0133">Cell shape</keyword>
<protein>
    <recommendedName>
        <fullName evidence="4 17">Undecaprenyl-diphosphatase</fullName>
        <ecNumber evidence="3 17">3.6.1.27</ecNumber>
    </recommendedName>
    <alternativeName>
        <fullName evidence="15 17">Bacitracin resistance protein</fullName>
    </alternativeName>
    <alternativeName>
        <fullName evidence="14 17">Undecaprenyl pyrophosphate phosphatase</fullName>
    </alternativeName>
</protein>
<feature type="transmembrane region" description="Helical" evidence="17">
    <location>
        <begin position="193"/>
        <end position="211"/>
    </location>
</feature>
<dbReference type="NCBIfam" id="NF001392">
    <property type="entry name" value="PRK00281.2-1"/>
    <property type="match status" value="1"/>
</dbReference>
<evidence type="ECO:0000256" key="6">
    <source>
        <dbReference type="ARBA" id="ARBA00022692"/>
    </source>
</evidence>
<evidence type="ECO:0000256" key="9">
    <source>
        <dbReference type="ARBA" id="ARBA00022984"/>
    </source>
</evidence>
<reference evidence="18" key="1">
    <citation type="submission" date="2014-08" db="EMBL/GenBank/DDBJ databases">
        <authorList>
            <person name="Falentin Helene"/>
        </authorList>
    </citation>
    <scope>NUCLEOTIDE SEQUENCE</scope>
</reference>
<gene>
    <name evidence="18" type="primary">uppP (BacA)</name>
    <name evidence="17" type="synonym">uppP</name>
    <name evidence="18" type="ORF">PFCIRM138_01120</name>
</gene>
<dbReference type="InterPro" id="IPR003824">
    <property type="entry name" value="UppP"/>
</dbReference>
<evidence type="ECO:0000256" key="14">
    <source>
        <dbReference type="ARBA" id="ARBA00032707"/>
    </source>
</evidence>
<evidence type="ECO:0000256" key="10">
    <source>
        <dbReference type="ARBA" id="ARBA00022989"/>
    </source>
</evidence>
<dbReference type="EC" id="3.6.1.27" evidence="3 17"/>
<comment type="subcellular location">
    <subcellularLocation>
        <location evidence="1 17">Cell membrane</location>
        <topology evidence="1 17">Multi-pass membrane protein</topology>
    </subcellularLocation>
</comment>
<dbReference type="RefSeq" id="WP_013161287.1">
    <property type="nucleotide sequence ID" value="NZ_CP010341.1"/>
</dbReference>
<dbReference type="GO" id="GO:0009252">
    <property type="term" value="P:peptidoglycan biosynthetic process"/>
    <property type="evidence" value="ECO:0007669"/>
    <property type="project" value="UniProtKB-KW"/>
</dbReference>
<sequence>MNLLHAILLGIVEGITEFLPVSSTGHLNIVEKLLGYQIDSPGMTAFTAVIQVGAIIAAIVFFWKDIVAIVVAWCRGIVHADKRDDPNYRMGWAVILGSIPVAVVGLAFKNAIETTTRSLWVIVGALLVWSIVMAIADRRDHGERTMVDVTWKDGLIIGLFQALAPVFPGISRSGATISAGLFRGMDRVSATKLSFFLGIPALVAAGGMEAISQAGAISAQVGWLPTAVATVVSLVVAYVSIAWLLRFVSKNSFTGFIVYRIILAAVIIVLIMMGVVAA</sequence>
<evidence type="ECO:0000256" key="5">
    <source>
        <dbReference type="ARBA" id="ARBA00022475"/>
    </source>
</evidence>
<evidence type="ECO:0000256" key="15">
    <source>
        <dbReference type="ARBA" id="ARBA00032932"/>
    </source>
</evidence>
<evidence type="ECO:0000256" key="2">
    <source>
        <dbReference type="ARBA" id="ARBA00010621"/>
    </source>
</evidence>
<dbReference type="GO" id="GO:0005886">
    <property type="term" value="C:plasma membrane"/>
    <property type="evidence" value="ECO:0007669"/>
    <property type="project" value="UniProtKB-SubCell"/>
</dbReference>
<evidence type="ECO:0000256" key="13">
    <source>
        <dbReference type="ARBA" id="ARBA00023316"/>
    </source>
</evidence>
<dbReference type="PATRIC" id="fig|66712.6.peg.1365"/>
<keyword evidence="6 17" id="KW-0812">Transmembrane</keyword>
<dbReference type="GO" id="GO:0046677">
    <property type="term" value="P:response to antibiotic"/>
    <property type="evidence" value="ECO:0007669"/>
    <property type="project" value="UniProtKB-UniRule"/>
</dbReference>
<comment type="catalytic activity">
    <reaction evidence="16 17">
        <text>di-trans,octa-cis-undecaprenyl diphosphate + H2O = di-trans,octa-cis-undecaprenyl phosphate + phosphate + H(+)</text>
        <dbReference type="Rhea" id="RHEA:28094"/>
        <dbReference type="ChEBI" id="CHEBI:15377"/>
        <dbReference type="ChEBI" id="CHEBI:15378"/>
        <dbReference type="ChEBI" id="CHEBI:43474"/>
        <dbReference type="ChEBI" id="CHEBI:58405"/>
        <dbReference type="ChEBI" id="CHEBI:60392"/>
        <dbReference type="EC" id="3.6.1.27"/>
    </reaction>
</comment>
<comment type="similarity">
    <text evidence="2 17">Belongs to the UppP family.</text>
</comment>
<keyword evidence="7 17" id="KW-0378">Hydrolase</keyword>
<dbReference type="PANTHER" id="PTHR30622:SF3">
    <property type="entry name" value="UNDECAPRENYL-DIPHOSPHATASE"/>
    <property type="match status" value="1"/>
</dbReference>
<keyword evidence="13 17" id="KW-0961">Cell wall biogenesis/degradation</keyword>
<proteinExistence type="inferred from homology"/>
<dbReference type="AlphaFoldDB" id="A0A068VNZ7"/>
<evidence type="ECO:0000256" key="11">
    <source>
        <dbReference type="ARBA" id="ARBA00023136"/>
    </source>
</evidence>
<evidence type="ECO:0000256" key="1">
    <source>
        <dbReference type="ARBA" id="ARBA00004651"/>
    </source>
</evidence>
<dbReference type="GO" id="GO:0008360">
    <property type="term" value="P:regulation of cell shape"/>
    <property type="evidence" value="ECO:0007669"/>
    <property type="project" value="UniProtKB-KW"/>
</dbReference>
<dbReference type="GO" id="GO:0050380">
    <property type="term" value="F:undecaprenyl-diphosphatase activity"/>
    <property type="evidence" value="ECO:0007669"/>
    <property type="project" value="UniProtKB-UniRule"/>
</dbReference>
<accession>A0A068VNZ7</accession>
<dbReference type="GO" id="GO:0071555">
    <property type="term" value="P:cell wall organization"/>
    <property type="evidence" value="ECO:0007669"/>
    <property type="project" value="UniProtKB-KW"/>
</dbReference>
<keyword evidence="5 17" id="KW-1003">Cell membrane</keyword>
<dbReference type="GeneID" id="61221946"/>
<feature type="transmembrane region" description="Helical" evidence="17">
    <location>
        <begin position="90"/>
        <end position="112"/>
    </location>
</feature>
<name>A0A068VNZ7_PROFF</name>
<evidence type="ECO:0000256" key="17">
    <source>
        <dbReference type="HAMAP-Rule" id="MF_01006"/>
    </source>
</evidence>
<dbReference type="NCBIfam" id="TIGR00753">
    <property type="entry name" value="undec_PP_bacA"/>
    <property type="match status" value="1"/>
</dbReference>
<evidence type="ECO:0000256" key="12">
    <source>
        <dbReference type="ARBA" id="ARBA00023251"/>
    </source>
</evidence>
<evidence type="ECO:0000256" key="3">
    <source>
        <dbReference type="ARBA" id="ARBA00012374"/>
    </source>
</evidence>
<feature type="transmembrane region" description="Helical" evidence="17">
    <location>
        <begin position="48"/>
        <end position="78"/>
    </location>
</feature>
<feature type="transmembrane region" description="Helical" evidence="17">
    <location>
        <begin position="223"/>
        <end position="245"/>
    </location>
</feature>
<keyword evidence="10 17" id="KW-1133">Transmembrane helix</keyword>
<keyword evidence="12 17" id="KW-0046">Antibiotic resistance</keyword>
<comment type="function">
    <text evidence="17">Catalyzes the dephosphorylation of undecaprenyl diphosphate (UPP). Confers resistance to bacitracin.</text>
</comment>
<feature type="transmembrane region" description="Helical" evidence="17">
    <location>
        <begin position="257"/>
        <end position="277"/>
    </location>
</feature>
<dbReference type="EMBL" id="LM676436">
    <property type="protein sequence ID" value="CEP27345.1"/>
    <property type="molecule type" value="Genomic_DNA"/>
</dbReference>
<evidence type="ECO:0000256" key="7">
    <source>
        <dbReference type="ARBA" id="ARBA00022801"/>
    </source>
</evidence>
<evidence type="ECO:0000313" key="18">
    <source>
        <dbReference type="EMBL" id="CEP27345.1"/>
    </source>
</evidence>
<dbReference type="KEGG" id="pfre:RM25_1340"/>
<comment type="miscellaneous">
    <text evidence="17">Bacitracin is thought to be involved in the inhibition of peptidoglycan synthesis by sequestering undecaprenyl diphosphate, thereby reducing the pool of lipid carrier available.</text>
</comment>
<dbReference type="HAMAP" id="MF_01006">
    <property type="entry name" value="Undec_diphosphatase"/>
    <property type="match status" value="1"/>
</dbReference>
<organism evidence="18">
    <name type="scientific">Propionibacterium freudenreichii subsp. freudenreichii</name>
    <dbReference type="NCBI Taxonomy" id="66712"/>
    <lineage>
        <taxon>Bacteria</taxon>
        <taxon>Bacillati</taxon>
        <taxon>Actinomycetota</taxon>
        <taxon>Actinomycetes</taxon>
        <taxon>Propionibacteriales</taxon>
        <taxon>Propionibacteriaceae</taxon>
        <taxon>Propionibacterium</taxon>
    </lineage>
</organism>
<evidence type="ECO:0000256" key="16">
    <source>
        <dbReference type="ARBA" id="ARBA00047594"/>
    </source>
</evidence>
<keyword evidence="9 17" id="KW-0573">Peptidoglycan synthesis</keyword>
<keyword evidence="11 17" id="KW-0472">Membrane</keyword>
<dbReference type="PANTHER" id="PTHR30622">
    <property type="entry name" value="UNDECAPRENYL-DIPHOSPHATASE"/>
    <property type="match status" value="1"/>
</dbReference>
<evidence type="ECO:0000256" key="8">
    <source>
        <dbReference type="ARBA" id="ARBA00022960"/>
    </source>
</evidence>
<evidence type="ECO:0000256" key="4">
    <source>
        <dbReference type="ARBA" id="ARBA00021581"/>
    </source>
</evidence>